<dbReference type="Pfam" id="PF08241">
    <property type="entry name" value="Methyltransf_11"/>
    <property type="match status" value="1"/>
</dbReference>
<gene>
    <name evidence="3" type="ORF">QBC40DRAFT_275166</name>
</gene>
<evidence type="ECO:0000313" key="3">
    <source>
        <dbReference type="EMBL" id="KAK4203179.1"/>
    </source>
</evidence>
<keyword evidence="3" id="KW-0489">Methyltransferase</keyword>
<dbReference type="GO" id="GO:0032259">
    <property type="term" value="P:methylation"/>
    <property type="evidence" value="ECO:0007669"/>
    <property type="project" value="UniProtKB-KW"/>
</dbReference>
<keyword evidence="1" id="KW-0808">Transferase</keyword>
<dbReference type="AlphaFoldDB" id="A0AAN6XM55"/>
<dbReference type="PANTHER" id="PTHR44068:SF11">
    <property type="entry name" value="GERANYL DIPHOSPHATE 2-C-METHYLTRANSFERASE"/>
    <property type="match status" value="1"/>
</dbReference>
<evidence type="ECO:0000256" key="1">
    <source>
        <dbReference type="ARBA" id="ARBA00022679"/>
    </source>
</evidence>
<protein>
    <submittedName>
        <fullName evidence="3">Gamma-tocopherol methyltransferase-like protein</fullName>
    </submittedName>
</protein>
<evidence type="ECO:0000313" key="4">
    <source>
        <dbReference type="Proteomes" id="UP001303160"/>
    </source>
</evidence>
<dbReference type="PANTHER" id="PTHR44068">
    <property type="entry name" value="ZGC:194242"/>
    <property type="match status" value="1"/>
</dbReference>
<comment type="caution">
    <text evidence="3">The sequence shown here is derived from an EMBL/GenBank/DDBJ whole genome shotgun (WGS) entry which is preliminary data.</text>
</comment>
<organism evidence="3 4">
    <name type="scientific">Triangularia verruculosa</name>
    <dbReference type="NCBI Taxonomy" id="2587418"/>
    <lineage>
        <taxon>Eukaryota</taxon>
        <taxon>Fungi</taxon>
        <taxon>Dikarya</taxon>
        <taxon>Ascomycota</taxon>
        <taxon>Pezizomycotina</taxon>
        <taxon>Sordariomycetes</taxon>
        <taxon>Sordariomycetidae</taxon>
        <taxon>Sordariales</taxon>
        <taxon>Podosporaceae</taxon>
        <taxon>Triangularia</taxon>
    </lineage>
</organism>
<sequence length="333" mass="36410">MSDTKESGKDVAAYAGGVVQVKDDTDGLNKRIQKHYDVTSDQFLKVWGEHIHHGYYKSPTDTDEQAQVNQVIQLAETSGVSAGSRVLDVGCGIGGTARYLARERGCKVTAITNSKRQVEIARKLTADEVAGLSSKSPPSLAAEPGNSSTDGDFVQYPGGDGAGAVRVLHLDVAQMREHLGGKGETFDCVWISEVVFHLQNRQLFMDSAFALLAPGGCLVIADIFRTAPDPASAPKRVQHELASIRRNHLCPELGTVDEYNQMASRVGFRPRREPMDITKNVAKTWDAPVPIRSLLFIIFRGRDTIGYWRGMRSMKTAYAHGTAAYAILCFEKP</sequence>
<evidence type="ECO:0000259" key="2">
    <source>
        <dbReference type="Pfam" id="PF08241"/>
    </source>
</evidence>
<reference evidence="3" key="2">
    <citation type="submission" date="2023-05" db="EMBL/GenBank/DDBJ databases">
        <authorList>
            <consortium name="Lawrence Berkeley National Laboratory"/>
            <person name="Steindorff A."/>
            <person name="Hensen N."/>
            <person name="Bonometti L."/>
            <person name="Westerberg I."/>
            <person name="Brannstrom I.O."/>
            <person name="Guillou S."/>
            <person name="Cros-Aarteil S."/>
            <person name="Calhoun S."/>
            <person name="Haridas S."/>
            <person name="Kuo A."/>
            <person name="Mondo S."/>
            <person name="Pangilinan J."/>
            <person name="Riley R."/>
            <person name="Labutti K."/>
            <person name="Andreopoulos B."/>
            <person name="Lipzen A."/>
            <person name="Chen C."/>
            <person name="Yanf M."/>
            <person name="Daum C."/>
            <person name="Ng V."/>
            <person name="Clum A."/>
            <person name="Ohm R."/>
            <person name="Martin F."/>
            <person name="Silar P."/>
            <person name="Natvig D."/>
            <person name="Lalanne C."/>
            <person name="Gautier V."/>
            <person name="Ament-Velasquez S.L."/>
            <person name="Kruys A."/>
            <person name="Hutchinson M.I."/>
            <person name="Powell A.J."/>
            <person name="Barry K."/>
            <person name="Miller A.N."/>
            <person name="Grigoriev I.V."/>
            <person name="Debuchy R."/>
            <person name="Gladieux P."/>
            <person name="Thoren M.H."/>
            <person name="Johannesson H."/>
        </authorList>
    </citation>
    <scope>NUCLEOTIDE SEQUENCE</scope>
    <source>
        <strain evidence="3">CBS 315.58</strain>
    </source>
</reference>
<reference evidence="3" key="1">
    <citation type="journal article" date="2023" name="Mol. Phylogenet. Evol.">
        <title>Genome-scale phylogeny and comparative genomics of the fungal order Sordariales.</title>
        <authorList>
            <person name="Hensen N."/>
            <person name="Bonometti L."/>
            <person name="Westerberg I."/>
            <person name="Brannstrom I.O."/>
            <person name="Guillou S."/>
            <person name="Cros-Aarteil S."/>
            <person name="Calhoun S."/>
            <person name="Haridas S."/>
            <person name="Kuo A."/>
            <person name="Mondo S."/>
            <person name="Pangilinan J."/>
            <person name="Riley R."/>
            <person name="LaButti K."/>
            <person name="Andreopoulos B."/>
            <person name="Lipzen A."/>
            <person name="Chen C."/>
            <person name="Yan M."/>
            <person name="Daum C."/>
            <person name="Ng V."/>
            <person name="Clum A."/>
            <person name="Steindorff A."/>
            <person name="Ohm R.A."/>
            <person name="Martin F."/>
            <person name="Silar P."/>
            <person name="Natvig D.O."/>
            <person name="Lalanne C."/>
            <person name="Gautier V."/>
            <person name="Ament-Velasquez S.L."/>
            <person name="Kruys A."/>
            <person name="Hutchinson M.I."/>
            <person name="Powell A.J."/>
            <person name="Barry K."/>
            <person name="Miller A.N."/>
            <person name="Grigoriev I.V."/>
            <person name="Debuchy R."/>
            <person name="Gladieux P."/>
            <person name="Hiltunen Thoren M."/>
            <person name="Johannesson H."/>
        </authorList>
    </citation>
    <scope>NUCLEOTIDE SEQUENCE</scope>
    <source>
        <strain evidence="3">CBS 315.58</strain>
    </source>
</reference>
<dbReference type="Gene3D" id="3.40.50.150">
    <property type="entry name" value="Vaccinia Virus protein VP39"/>
    <property type="match status" value="1"/>
</dbReference>
<accession>A0AAN6XM55</accession>
<name>A0AAN6XM55_9PEZI</name>
<dbReference type="Pfam" id="PF02353">
    <property type="entry name" value="CMAS"/>
    <property type="match status" value="1"/>
</dbReference>
<dbReference type="SUPFAM" id="SSF53335">
    <property type="entry name" value="S-adenosyl-L-methionine-dependent methyltransferases"/>
    <property type="match status" value="1"/>
</dbReference>
<dbReference type="InterPro" id="IPR029063">
    <property type="entry name" value="SAM-dependent_MTases_sf"/>
</dbReference>
<keyword evidence="4" id="KW-1185">Reference proteome</keyword>
<proteinExistence type="predicted"/>
<dbReference type="EMBL" id="MU863891">
    <property type="protein sequence ID" value="KAK4203179.1"/>
    <property type="molecule type" value="Genomic_DNA"/>
</dbReference>
<dbReference type="Proteomes" id="UP001303160">
    <property type="component" value="Unassembled WGS sequence"/>
</dbReference>
<dbReference type="InterPro" id="IPR013216">
    <property type="entry name" value="Methyltransf_11"/>
</dbReference>
<dbReference type="InterPro" id="IPR050447">
    <property type="entry name" value="Erg6_SMT_methyltransf"/>
</dbReference>
<dbReference type="CDD" id="cd02440">
    <property type="entry name" value="AdoMet_MTases"/>
    <property type="match status" value="1"/>
</dbReference>
<dbReference type="GO" id="GO:0008757">
    <property type="term" value="F:S-adenosylmethionine-dependent methyltransferase activity"/>
    <property type="evidence" value="ECO:0007669"/>
    <property type="project" value="InterPro"/>
</dbReference>
<feature type="domain" description="Methyltransferase type 11" evidence="2">
    <location>
        <begin position="177"/>
        <end position="220"/>
    </location>
</feature>